<evidence type="ECO:0000313" key="18">
    <source>
        <dbReference type="EMBL" id="OGE76357.1"/>
    </source>
</evidence>
<evidence type="ECO:0000259" key="17">
    <source>
        <dbReference type="PROSITE" id="PS50886"/>
    </source>
</evidence>
<accession>A0A1F5NF99</accession>
<dbReference type="Gene3D" id="2.40.50.140">
    <property type="entry name" value="Nucleic acid-binding proteins"/>
    <property type="match status" value="1"/>
</dbReference>
<evidence type="ECO:0000256" key="7">
    <source>
        <dbReference type="ARBA" id="ARBA00022555"/>
    </source>
</evidence>
<keyword evidence="12" id="KW-0648">Protein biosynthesis</keyword>
<dbReference type="GO" id="GO:0005737">
    <property type="term" value="C:cytoplasm"/>
    <property type="evidence" value="ECO:0007669"/>
    <property type="project" value="UniProtKB-SubCell"/>
</dbReference>
<reference evidence="18 19" key="1">
    <citation type="journal article" date="2016" name="Nat. Commun.">
        <title>Thousands of microbial genomes shed light on interconnected biogeochemical processes in an aquifer system.</title>
        <authorList>
            <person name="Anantharaman K."/>
            <person name="Brown C.T."/>
            <person name="Hug L.A."/>
            <person name="Sharon I."/>
            <person name="Castelle C.J."/>
            <person name="Probst A.J."/>
            <person name="Thomas B.C."/>
            <person name="Singh A."/>
            <person name="Wilkins M.J."/>
            <person name="Karaoz U."/>
            <person name="Brodie E.L."/>
            <person name="Williams K.H."/>
            <person name="Hubbard S.S."/>
            <person name="Banfield J.F."/>
        </authorList>
    </citation>
    <scope>NUCLEOTIDE SEQUENCE [LARGE SCALE GENOMIC DNA]</scope>
</reference>
<evidence type="ECO:0000256" key="8">
    <source>
        <dbReference type="ARBA" id="ARBA00022598"/>
    </source>
</evidence>
<dbReference type="PANTHER" id="PTHR11586:SF37">
    <property type="entry name" value="TRNA-BINDING DOMAIN-CONTAINING PROTEIN"/>
    <property type="match status" value="1"/>
</dbReference>
<dbReference type="SUPFAM" id="SSF50249">
    <property type="entry name" value="Nucleic acid-binding proteins"/>
    <property type="match status" value="1"/>
</dbReference>
<dbReference type="EC" id="6.1.1.10" evidence="4"/>
<comment type="function">
    <text evidence="1">Is required not only for elongation of protein synthesis but also for the initiation of all mRNA translation through initiator tRNA(fMet) aminoacylation.</text>
</comment>
<dbReference type="PANTHER" id="PTHR11586">
    <property type="entry name" value="TRNA-AMINOACYLATION COFACTOR ARC1 FAMILY MEMBER"/>
    <property type="match status" value="1"/>
</dbReference>
<evidence type="ECO:0000256" key="6">
    <source>
        <dbReference type="ARBA" id="ARBA00022490"/>
    </source>
</evidence>
<dbReference type="GO" id="GO:0006431">
    <property type="term" value="P:methionyl-tRNA aminoacylation"/>
    <property type="evidence" value="ECO:0007669"/>
    <property type="project" value="InterPro"/>
</dbReference>
<proteinExistence type="predicted"/>
<evidence type="ECO:0000256" key="10">
    <source>
        <dbReference type="ARBA" id="ARBA00022840"/>
    </source>
</evidence>
<dbReference type="Pfam" id="PF01588">
    <property type="entry name" value="tRNA_bind"/>
    <property type="match status" value="1"/>
</dbReference>
<evidence type="ECO:0000256" key="14">
    <source>
        <dbReference type="ARBA" id="ARBA00030904"/>
    </source>
</evidence>
<evidence type="ECO:0000256" key="2">
    <source>
        <dbReference type="ARBA" id="ARBA00004496"/>
    </source>
</evidence>
<dbReference type="Proteomes" id="UP000176547">
    <property type="component" value="Unassembled WGS sequence"/>
</dbReference>
<dbReference type="InterPro" id="IPR051270">
    <property type="entry name" value="Tyrosine-tRNA_ligase_regulator"/>
</dbReference>
<dbReference type="GO" id="GO:0004825">
    <property type="term" value="F:methionine-tRNA ligase activity"/>
    <property type="evidence" value="ECO:0007669"/>
    <property type="project" value="UniProtKB-EC"/>
</dbReference>
<keyword evidence="7 16" id="KW-0820">tRNA-binding</keyword>
<evidence type="ECO:0000256" key="16">
    <source>
        <dbReference type="PROSITE-ProRule" id="PRU00209"/>
    </source>
</evidence>
<dbReference type="InterPro" id="IPR012340">
    <property type="entry name" value="NA-bd_OB-fold"/>
</dbReference>
<dbReference type="CDD" id="cd02800">
    <property type="entry name" value="tRNA_bind_EcMetRS_like"/>
    <property type="match status" value="1"/>
</dbReference>
<keyword evidence="8 18" id="KW-0436">Ligase</keyword>
<evidence type="ECO:0000256" key="15">
    <source>
        <dbReference type="ARBA" id="ARBA00047364"/>
    </source>
</evidence>
<evidence type="ECO:0000256" key="11">
    <source>
        <dbReference type="ARBA" id="ARBA00022884"/>
    </source>
</evidence>
<comment type="caution">
    <text evidence="18">The sequence shown here is derived from an EMBL/GenBank/DDBJ whole genome shotgun (WGS) entry which is preliminary data.</text>
</comment>
<dbReference type="PROSITE" id="PS50886">
    <property type="entry name" value="TRBD"/>
    <property type="match status" value="1"/>
</dbReference>
<keyword evidence="10" id="KW-0067">ATP-binding</keyword>
<sequence>MISFDDFKKLDLRIALVIEATPVDGSEKLIKLKIDTGEGERQLVAGIAQQYSPEELVGRRIVIVANLEPKNFMGIESQGMLLAADAEEGPVLLMPDHEVPPGSKIR</sequence>
<feature type="domain" description="TRNA-binding" evidence="17">
    <location>
        <begin position="6"/>
        <end position="106"/>
    </location>
</feature>
<gene>
    <name evidence="18" type="ORF">A3K06_01920</name>
</gene>
<dbReference type="InterPro" id="IPR002547">
    <property type="entry name" value="tRNA-bd_dom"/>
</dbReference>
<keyword evidence="13" id="KW-0030">Aminoacyl-tRNA synthetase</keyword>
<organism evidence="18 19">
    <name type="scientific">Candidatus Doudnabacteria bacterium RIFCSPHIGHO2_01_52_17</name>
    <dbReference type="NCBI Taxonomy" id="1817820"/>
    <lineage>
        <taxon>Bacteria</taxon>
        <taxon>Candidatus Doudnaibacteriota</taxon>
    </lineage>
</organism>
<evidence type="ECO:0000256" key="4">
    <source>
        <dbReference type="ARBA" id="ARBA00012838"/>
    </source>
</evidence>
<evidence type="ECO:0000256" key="12">
    <source>
        <dbReference type="ARBA" id="ARBA00022917"/>
    </source>
</evidence>
<evidence type="ECO:0000256" key="9">
    <source>
        <dbReference type="ARBA" id="ARBA00022741"/>
    </source>
</evidence>
<comment type="subunit">
    <text evidence="3">Homodimer.</text>
</comment>
<keyword evidence="11 16" id="KW-0694">RNA-binding</keyword>
<keyword evidence="9" id="KW-0547">Nucleotide-binding</keyword>
<protein>
    <recommendedName>
        <fullName evidence="5">Methionine--tRNA ligase</fullName>
        <ecNumber evidence="4">6.1.1.10</ecNumber>
    </recommendedName>
    <alternativeName>
        <fullName evidence="14">Methionyl-tRNA synthetase</fullName>
    </alternativeName>
</protein>
<evidence type="ECO:0000256" key="1">
    <source>
        <dbReference type="ARBA" id="ARBA00003314"/>
    </source>
</evidence>
<comment type="subcellular location">
    <subcellularLocation>
        <location evidence="2">Cytoplasm</location>
    </subcellularLocation>
</comment>
<comment type="catalytic activity">
    <reaction evidence="15">
        <text>tRNA(Met) + L-methionine + ATP = L-methionyl-tRNA(Met) + AMP + diphosphate</text>
        <dbReference type="Rhea" id="RHEA:13481"/>
        <dbReference type="Rhea" id="RHEA-COMP:9667"/>
        <dbReference type="Rhea" id="RHEA-COMP:9698"/>
        <dbReference type="ChEBI" id="CHEBI:30616"/>
        <dbReference type="ChEBI" id="CHEBI:33019"/>
        <dbReference type="ChEBI" id="CHEBI:57844"/>
        <dbReference type="ChEBI" id="CHEBI:78442"/>
        <dbReference type="ChEBI" id="CHEBI:78530"/>
        <dbReference type="ChEBI" id="CHEBI:456215"/>
        <dbReference type="EC" id="6.1.1.10"/>
    </reaction>
</comment>
<dbReference type="AlphaFoldDB" id="A0A1F5NF99"/>
<dbReference type="FunFam" id="2.40.50.140:FF:000042">
    <property type="entry name" value="Methionine--tRNA ligase"/>
    <property type="match status" value="1"/>
</dbReference>
<dbReference type="EMBL" id="MFEG01000010">
    <property type="protein sequence ID" value="OGE76357.1"/>
    <property type="molecule type" value="Genomic_DNA"/>
</dbReference>
<dbReference type="GO" id="GO:0005524">
    <property type="term" value="F:ATP binding"/>
    <property type="evidence" value="ECO:0007669"/>
    <property type="project" value="UniProtKB-KW"/>
</dbReference>
<evidence type="ECO:0000313" key="19">
    <source>
        <dbReference type="Proteomes" id="UP000176547"/>
    </source>
</evidence>
<dbReference type="GO" id="GO:0000049">
    <property type="term" value="F:tRNA binding"/>
    <property type="evidence" value="ECO:0007669"/>
    <property type="project" value="UniProtKB-UniRule"/>
</dbReference>
<dbReference type="NCBIfam" id="TIGR00399">
    <property type="entry name" value="metG_C_term"/>
    <property type="match status" value="1"/>
</dbReference>
<evidence type="ECO:0000256" key="5">
    <source>
        <dbReference type="ARBA" id="ARBA00018753"/>
    </source>
</evidence>
<evidence type="ECO:0000256" key="13">
    <source>
        <dbReference type="ARBA" id="ARBA00023146"/>
    </source>
</evidence>
<name>A0A1F5NF99_9BACT</name>
<dbReference type="InterPro" id="IPR004495">
    <property type="entry name" value="Met-tRNA-synth_bsu_C"/>
</dbReference>
<keyword evidence="6" id="KW-0963">Cytoplasm</keyword>
<evidence type="ECO:0000256" key="3">
    <source>
        <dbReference type="ARBA" id="ARBA00011738"/>
    </source>
</evidence>